<proteinExistence type="inferred from homology"/>
<evidence type="ECO:0000256" key="1">
    <source>
        <dbReference type="ARBA" id="ARBA00001711"/>
    </source>
</evidence>
<dbReference type="Proteomes" id="UP000054558">
    <property type="component" value="Unassembled WGS sequence"/>
</dbReference>
<dbReference type="InterPro" id="IPR036249">
    <property type="entry name" value="Thioredoxin-like_sf"/>
</dbReference>
<reference evidence="11 12" key="1">
    <citation type="journal article" date="2014" name="Nat. Commun.">
        <title>Klebsormidium flaccidum genome reveals primary factors for plant terrestrial adaptation.</title>
        <authorList>
            <person name="Hori K."/>
            <person name="Maruyama F."/>
            <person name="Fujisawa T."/>
            <person name="Togashi T."/>
            <person name="Yamamoto N."/>
            <person name="Seo M."/>
            <person name="Sato S."/>
            <person name="Yamada T."/>
            <person name="Mori H."/>
            <person name="Tajima N."/>
            <person name="Moriyama T."/>
            <person name="Ikeuchi M."/>
            <person name="Watanabe M."/>
            <person name="Wada H."/>
            <person name="Kobayashi K."/>
            <person name="Saito M."/>
            <person name="Masuda T."/>
            <person name="Sasaki-Sekimoto Y."/>
            <person name="Mashiguchi K."/>
            <person name="Awai K."/>
            <person name="Shimojima M."/>
            <person name="Masuda S."/>
            <person name="Iwai M."/>
            <person name="Nobusawa T."/>
            <person name="Narise T."/>
            <person name="Kondo S."/>
            <person name="Saito H."/>
            <person name="Sato R."/>
            <person name="Murakawa M."/>
            <person name="Ihara Y."/>
            <person name="Oshima-Yamada Y."/>
            <person name="Ohtaka K."/>
            <person name="Satoh M."/>
            <person name="Sonobe K."/>
            <person name="Ishii M."/>
            <person name="Ohtani R."/>
            <person name="Kanamori-Sato M."/>
            <person name="Honoki R."/>
            <person name="Miyazaki D."/>
            <person name="Mochizuki H."/>
            <person name="Umetsu J."/>
            <person name="Higashi K."/>
            <person name="Shibata D."/>
            <person name="Kamiya Y."/>
            <person name="Sato N."/>
            <person name="Nakamura Y."/>
            <person name="Tabata S."/>
            <person name="Ida S."/>
            <person name="Kurokawa K."/>
            <person name="Ohta H."/>
        </authorList>
    </citation>
    <scope>NUCLEOTIDE SEQUENCE [LARGE SCALE GENOMIC DNA]</scope>
    <source>
        <strain evidence="11 12">NIES-2285</strain>
    </source>
</reference>
<dbReference type="EC" id="1.11.1.25" evidence="3 9"/>
<evidence type="ECO:0000256" key="5">
    <source>
        <dbReference type="ARBA" id="ARBA00022862"/>
    </source>
</evidence>
<dbReference type="PANTHER" id="PTHR10430">
    <property type="entry name" value="PEROXIREDOXIN"/>
    <property type="match status" value="1"/>
</dbReference>
<accession>A0A1Y1HP96</accession>
<evidence type="ECO:0000256" key="6">
    <source>
        <dbReference type="ARBA" id="ARBA00023002"/>
    </source>
</evidence>
<dbReference type="InterPro" id="IPR013766">
    <property type="entry name" value="Thioredoxin_domain"/>
</dbReference>
<dbReference type="GO" id="GO:0042744">
    <property type="term" value="P:hydrogen peroxide catabolic process"/>
    <property type="evidence" value="ECO:0000318"/>
    <property type="project" value="GO_Central"/>
</dbReference>
<dbReference type="STRING" id="105231.A0A1Y1HP96"/>
<dbReference type="EMBL" id="DF236983">
    <property type="protein sequence ID" value="GAQ79602.1"/>
    <property type="molecule type" value="Genomic_DNA"/>
</dbReference>
<evidence type="ECO:0000313" key="11">
    <source>
        <dbReference type="EMBL" id="GAQ79602.1"/>
    </source>
</evidence>
<dbReference type="Gene3D" id="3.40.30.10">
    <property type="entry name" value="Glutaredoxin"/>
    <property type="match status" value="1"/>
</dbReference>
<dbReference type="CDD" id="cd03013">
    <property type="entry name" value="PRX5_like"/>
    <property type="match status" value="1"/>
</dbReference>
<organism evidence="11 12">
    <name type="scientific">Klebsormidium nitens</name>
    <name type="common">Green alga</name>
    <name type="synonym">Ulothrix nitens</name>
    <dbReference type="NCBI Taxonomy" id="105231"/>
    <lineage>
        <taxon>Eukaryota</taxon>
        <taxon>Viridiplantae</taxon>
        <taxon>Streptophyta</taxon>
        <taxon>Klebsormidiophyceae</taxon>
        <taxon>Klebsormidiales</taxon>
        <taxon>Klebsormidiaceae</taxon>
        <taxon>Klebsormidium</taxon>
    </lineage>
</organism>
<dbReference type="GO" id="GO:0045454">
    <property type="term" value="P:cell redox homeostasis"/>
    <property type="evidence" value="ECO:0000318"/>
    <property type="project" value="GO_Central"/>
</dbReference>
<dbReference type="InterPro" id="IPR037944">
    <property type="entry name" value="PRX5-like"/>
</dbReference>
<dbReference type="SUPFAM" id="SSF52833">
    <property type="entry name" value="Thioredoxin-like"/>
    <property type="match status" value="1"/>
</dbReference>
<dbReference type="AlphaFoldDB" id="A0A1Y1HP96"/>
<keyword evidence="5 9" id="KW-0049">Antioxidant</keyword>
<sequence>MAPLKVGDKLPDGTVKGLDMKDISIKELTSGKKVIIFGVPGAFTPVCSSQHLPGYIKKHDEIKSKGVDTIAILAPNDPFVMKAWAEQYPDSEGKILYLADGTMDYTKKLGFEVDLSGHGLGVRLRRFSLLAEDGVVKELNLEESGGLTTSGADEMCTMLPMAGQ</sequence>
<dbReference type="PANTHER" id="PTHR10430:SF16">
    <property type="entry name" value="PEROXIREDOXIN-5, MITOCHONDRIAL"/>
    <property type="match status" value="1"/>
</dbReference>
<dbReference type="GO" id="GO:0034599">
    <property type="term" value="P:cellular response to oxidative stress"/>
    <property type="evidence" value="ECO:0000318"/>
    <property type="project" value="GO_Central"/>
</dbReference>
<keyword evidence="6 9" id="KW-0560">Oxidoreductase</keyword>
<evidence type="ECO:0000256" key="4">
    <source>
        <dbReference type="ARBA" id="ARBA00022559"/>
    </source>
</evidence>
<dbReference type="PROSITE" id="PS51352">
    <property type="entry name" value="THIOREDOXIN_2"/>
    <property type="match status" value="1"/>
</dbReference>
<feature type="active site" description="Cysteine sulfenic acid (-SOH) intermediate" evidence="8">
    <location>
        <position position="47"/>
    </location>
</feature>
<dbReference type="OMA" id="CSARHIP"/>
<dbReference type="Pfam" id="PF08534">
    <property type="entry name" value="Redoxin"/>
    <property type="match status" value="1"/>
</dbReference>
<name>A0A1Y1HP96_KLENI</name>
<comment type="catalytic activity">
    <reaction evidence="1">
        <text>[glutaredoxin]-dithiol + a hydroperoxide = [glutaredoxin]-disulfide + an alcohol + H2O</text>
        <dbReference type="Rhea" id="RHEA:62624"/>
        <dbReference type="Rhea" id="RHEA-COMP:10729"/>
        <dbReference type="Rhea" id="RHEA-COMP:10730"/>
        <dbReference type="ChEBI" id="CHEBI:15377"/>
        <dbReference type="ChEBI" id="CHEBI:29950"/>
        <dbReference type="ChEBI" id="CHEBI:30879"/>
        <dbReference type="ChEBI" id="CHEBI:35924"/>
        <dbReference type="ChEBI" id="CHEBI:50058"/>
        <dbReference type="EC" id="1.11.1.25"/>
    </reaction>
</comment>
<evidence type="ECO:0000256" key="8">
    <source>
        <dbReference type="PIRSR" id="PIRSR637944-1"/>
    </source>
</evidence>
<evidence type="ECO:0000256" key="7">
    <source>
        <dbReference type="ARBA" id="ARBA00023284"/>
    </source>
</evidence>
<dbReference type="GO" id="GO:0005737">
    <property type="term" value="C:cytoplasm"/>
    <property type="evidence" value="ECO:0000318"/>
    <property type="project" value="GO_Central"/>
</dbReference>
<dbReference type="InterPro" id="IPR013740">
    <property type="entry name" value="Redoxin"/>
</dbReference>
<evidence type="ECO:0000256" key="9">
    <source>
        <dbReference type="RuleBase" id="RU366011"/>
    </source>
</evidence>
<evidence type="ECO:0000256" key="3">
    <source>
        <dbReference type="ARBA" id="ARBA00013016"/>
    </source>
</evidence>
<evidence type="ECO:0000259" key="10">
    <source>
        <dbReference type="PROSITE" id="PS51352"/>
    </source>
</evidence>
<evidence type="ECO:0000313" key="12">
    <source>
        <dbReference type="Proteomes" id="UP000054558"/>
    </source>
</evidence>
<dbReference type="GO" id="GO:0008379">
    <property type="term" value="F:thioredoxin peroxidase activity"/>
    <property type="evidence" value="ECO:0000318"/>
    <property type="project" value="GO_Central"/>
</dbReference>
<evidence type="ECO:0000256" key="2">
    <source>
        <dbReference type="ARBA" id="ARBA00010505"/>
    </source>
</evidence>
<comment type="function">
    <text evidence="9">Thiol-specific peroxidase that catalyzes the reduction of hydrogen peroxide and organic hydroperoxides to water and alcohols, respectively. Plays a role in cell protection against oxidative stress by detoxifying peroxides.</text>
</comment>
<feature type="domain" description="Thioredoxin" evidence="10">
    <location>
        <begin position="4"/>
        <end position="164"/>
    </location>
</feature>
<keyword evidence="12" id="KW-1185">Reference proteome</keyword>
<gene>
    <name evidence="11" type="ORF">KFL_000340060</name>
</gene>
<protein>
    <recommendedName>
        <fullName evidence="3 9">Glutaredoxin-dependent peroxiredoxin</fullName>
        <ecNumber evidence="3 9">1.11.1.25</ecNumber>
    </recommendedName>
</protein>
<dbReference type="OrthoDB" id="1882547at2759"/>
<comment type="similarity">
    <text evidence="2 9">Belongs to the peroxiredoxin family. Prx5 subfamily.</text>
</comment>
<dbReference type="FunFam" id="3.40.30.10:FF:000020">
    <property type="entry name" value="Peroxiredoxin"/>
    <property type="match status" value="1"/>
</dbReference>
<keyword evidence="4 9" id="KW-0575">Peroxidase</keyword>
<keyword evidence="7 9" id="KW-0676">Redox-active center</keyword>